<dbReference type="EC" id="2.7.1.21" evidence="2 9"/>
<accession>A0A7C4TWA7</accession>
<dbReference type="GO" id="GO:0005524">
    <property type="term" value="F:ATP binding"/>
    <property type="evidence" value="ECO:0007669"/>
    <property type="project" value="UniProtKB-UniRule"/>
</dbReference>
<keyword evidence="4 9" id="KW-0237">DNA synthesis</keyword>
<protein>
    <recommendedName>
        <fullName evidence="2 9">Thymidine kinase</fullName>
        <ecNumber evidence="2 9">2.7.1.21</ecNumber>
    </recommendedName>
</protein>
<keyword evidence="7 9" id="KW-0418">Kinase</keyword>
<dbReference type="GO" id="GO:0004797">
    <property type="term" value="F:thymidine kinase activity"/>
    <property type="evidence" value="ECO:0007669"/>
    <property type="project" value="UniProtKB-UniRule"/>
</dbReference>
<keyword evidence="3 9" id="KW-0963">Cytoplasm</keyword>
<feature type="binding site" evidence="9">
    <location>
        <position position="183"/>
    </location>
    <ligand>
        <name>Zn(2+)</name>
        <dbReference type="ChEBI" id="CHEBI:29105"/>
    </ligand>
</feature>
<dbReference type="PANTHER" id="PTHR11441:SF0">
    <property type="entry name" value="THYMIDINE KINASE, CYTOSOLIC"/>
    <property type="match status" value="1"/>
</dbReference>
<comment type="subunit">
    <text evidence="9">Homotetramer.</text>
</comment>
<evidence type="ECO:0000256" key="2">
    <source>
        <dbReference type="ARBA" id="ARBA00012118"/>
    </source>
</evidence>
<evidence type="ECO:0000313" key="14">
    <source>
        <dbReference type="EMBL" id="HGW60812.1"/>
    </source>
</evidence>
<sequence>MGKIGKIEVITGCMFSGKSEELIRRLKRAKIAKLKVQVFKPSIDTRYSIVEVVSHTGEKIEAFPVTSSKEIFDKVEVDTNVVGIDEAQFFDSGIVEVLKKLAKRGSRVIVAGLDMDFRGEPFGPMPYIMAIADDVLKLHAICTVCGEDATMTQRLINGEPASYNDPVIMIGANETYEARCKLHHYVKRDRDDRQA</sequence>
<dbReference type="SUPFAM" id="SSF57716">
    <property type="entry name" value="Glucocorticoid receptor-like (DNA-binding domain)"/>
    <property type="match status" value="1"/>
</dbReference>
<dbReference type="HAMAP" id="MF_00124">
    <property type="entry name" value="Thymidine_kinase"/>
    <property type="match status" value="1"/>
</dbReference>
<dbReference type="GO" id="GO:0005829">
    <property type="term" value="C:cytosol"/>
    <property type="evidence" value="ECO:0007669"/>
    <property type="project" value="TreeGrafter"/>
</dbReference>
<gene>
    <name evidence="9" type="primary">tdk</name>
    <name evidence="14" type="ORF">ENV82_05230</name>
</gene>
<feature type="binding site" evidence="11">
    <location>
        <position position="176"/>
    </location>
    <ligand>
        <name>substrate</name>
    </ligand>
</feature>
<feature type="binding site" evidence="11">
    <location>
        <begin position="168"/>
        <end position="171"/>
    </location>
    <ligand>
        <name>substrate</name>
    </ligand>
</feature>
<evidence type="ECO:0000256" key="8">
    <source>
        <dbReference type="ARBA" id="ARBA00022840"/>
    </source>
</evidence>
<evidence type="ECO:0000256" key="10">
    <source>
        <dbReference type="PIRSR" id="PIRSR035805-1"/>
    </source>
</evidence>
<organism evidence="14">
    <name type="scientific">Caldisericum exile</name>
    <dbReference type="NCBI Taxonomy" id="693075"/>
    <lineage>
        <taxon>Bacteria</taxon>
        <taxon>Pseudomonadati</taxon>
        <taxon>Caldisericota/Cryosericota group</taxon>
        <taxon>Caldisericota</taxon>
        <taxon>Caldisericia</taxon>
        <taxon>Caldisericales</taxon>
        <taxon>Caldisericaceae</taxon>
        <taxon>Caldisericum</taxon>
    </lineage>
</organism>
<feature type="binding site" evidence="9">
    <location>
        <begin position="85"/>
        <end position="88"/>
    </location>
    <ligand>
        <name>ATP</name>
        <dbReference type="ChEBI" id="CHEBI:30616"/>
    </ligand>
</feature>
<dbReference type="PANTHER" id="PTHR11441">
    <property type="entry name" value="THYMIDINE KINASE"/>
    <property type="match status" value="1"/>
</dbReference>
<dbReference type="Gene3D" id="3.40.50.300">
    <property type="entry name" value="P-loop containing nucleotide triphosphate hydrolases"/>
    <property type="match status" value="1"/>
</dbReference>
<evidence type="ECO:0000256" key="6">
    <source>
        <dbReference type="ARBA" id="ARBA00022741"/>
    </source>
</evidence>
<keyword evidence="8 9" id="KW-0067">ATP-binding</keyword>
<dbReference type="InterPro" id="IPR001267">
    <property type="entry name" value="Thymidine_kinase"/>
</dbReference>
<proteinExistence type="inferred from homology"/>
<dbReference type="Pfam" id="PF00265">
    <property type="entry name" value="TK"/>
    <property type="match status" value="1"/>
</dbReference>
<dbReference type="SUPFAM" id="SSF52540">
    <property type="entry name" value="P-loop containing nucleoside triphosphate hydrolases"/>
    <property type="match status" value="1"/>
</dbReference>
<dbReference type="Gene3D" id="3.30.60.20">
    <property type="match status" value="1"/>
</dbReference>
<feature type="active site" description="Proton acceptor" evidence="9 10">
    <location>
        <position position="86"/>
    </location>
</feature>
<evidence type="ECO:0000256" key="3">
    <source>
        <dbReference type="ARBA" id="ARBA00022490"/>
    </source>
</evidence>
<name>A0A7C4TWA7_9BACT</name>
<dbReference type="FunFam" id="3.40.50.300:FF:000384">
    <property type="entry name" value="Thymidine kinase"/>
    <property type="match status" value="1"/>
</dbReference>
<comment type="caution">
    <text evidence="14">The sequence shown here is derived from an EMBL/GenBank/DDBJ whole genome shotgun (WGS) entry which is preliminary data.</text>
</comment>
<evidence type="ECO:0000256" key="5">
    <source>
        <dbReference type="ARBA" id="ARBA00022679"/>
    </source>
</evidence>
<evidence type="ECO:0000256" key="4">
    <source>
        <dbReference type="ARBA" id="ARBA00022634"/>
    </source>
</evidence>
<dbReference type="InterPro" id="IPR027417">
    <property type="entry name" value="P-loop_NTPase"/>
</dbReference>
<evidence type="ECO:0000256" key="1">
    <source>
        <dbReference type="ARBA" id="ARBA00007587"/>
    </source>
</evidence>
<feature type="binding site" evidence="9">
    <location>
        <begin position="12"/>
        <end position="19"/>
    </location>
    <ligand>
        <name>ATP</name>
        <dbReference type="ChEBI" id="CHEBI:30616"/>
    </ligand>
</feature>
<dbReference type="InterPro" id="IPR020633">
    <property type="entry name" value="Thymidine_kinase_CS"/>
</dbReference>
<evidence type="ECO:0000256" key="9">
    <source>
        <dbReference type="HAMAP-Rule" id="MF_00124"/>
    </source>
</evidence>
<comment type="similarity">
    <text evidence="1 9 13">Belongs to the thymidine kinase family.</text>
</comment>
<dbReference type="EMBL" id="DTHV01000155">
    <property type="protein sequence ID" value="HGW60812.1"/>
    <property type="molecule type" value="Genomic_DNA"/>
</dbReference>
<comment type="subcellular location">
    <subcellularLocation>
        <location evidence="9">Cytoplasm</location>
    </subcellularLocation>
</comment>
<keyword evidence="6 9" id="KW-0547">Nucleotide-binding</keyword>
<evidence type="ECO:0000256" key="12">
    <source>
        <dbReference type="RuleBase" id="RU000544"/>
    </source>
</evidence>
<evidence type="ECO:0000256" key="11">
    <source>
        <dbReference type="PIRSR" id="PIRSR035805-2"/>
    </source>
</evidence>
<reference evidence="14" key="1">
    <citation type="journal article" date="2020" name="mSystems">
        <title>Genome- and Community-Level Interaction Insights into Carbon Utilization and Element Cycling Functions of Hydrothermarchaeota in Hydrothermal Sediment.</title>
        <authorList>
            <person name="Zhou Z."/>
            <person name="Liu Y."/>
            <person name="Xu W."/>
            <person name="Pan J."/>
            <person name="Luo Z.H."/>
            <person name="Li M."/>
        </authorList>
    </citation>
    <scope>NUCLEOTIDE SEQUENCE [LARGE SCALE GENOMIC DNA]</scope>
    <source>
        <strain evidence="14">SpSt-794</strain>
    </source>
</reference>
<feature type="binding site" evidence="9">
    <location>
        <position position="145"/>
    </location>
    <ligand>
        <name>Zn(2+)</name>
        <dbReference type="ChEBI" id="CHEBI:29105"/>
    </ligand>
</feature>
<dbReference type="PROSITE" id="PS00603">
    <property type="entry name" value="TK_CELLULAR_TYPE"/>
    <property type="match status" value="1"/>
</dbReference>
<keyword evidence="9" id="KW-0479">Metal-binding</keyword>
<keyword evidence="5 9" id="KW-0808">Transferase</keyword>
<dbReference type="NCBIfam" id="NF003296">
    <property type="entry name" value="PRK04296.1-1"/>
    <property type="match status" value="1"/>
</dbReference>
<keyword evidence="9" id="KW-0862">Zinc</keyword>
<evidence type="ECO:0000256" key="7">
    <source>
        <dbReference type="ARBA" id="ARBA00022777"/>
    </source>
</evidence>
<dbReference type="GO" id="GO:0071897">
    <property type="term" value="P:DNA biosynthetic process"/>
    <property type="evidence" value="ECO:0007669"/>
    <property type="project" value="UniProtKB-KW"/>
</dbReference>
<dbReference type="PIRSF" id="PIRSF035805">
    <property type="entry name" value="TK_cell"/>
    <property type="match status" value="1"/>
</dbReference>
<feature type="binding site" evidence="9">
    <location>
        <position position="142"/>
    </location>
    <ligand>
        <name>Zn(2+)</name>
        <dbReference type="ChEBI" id="CHEBI:29105"/>
    </ligand>
</feature>
<dbReference type="GO" id="GO:0008270">
    <property type="term" value="F:zinc ion binding"/>
    <property type="evidence" value="ECO:0007669"/>
    <property type="project" value="UniProtKB-UniRule"/>
</dbReference>
<dbReference type="GO" id="GO:0046104">
    <property type="term" value="P:thymidine metabolic process"/>
    <property type="evidence" value="ECO:0007669"/>
    <property type="project" value="TreeGrafter"/>
</dbReference>
<comment type="catalytic activity">
    <reaction evidence="9 12">
        <text>thymidine + ATP = dTMP + ADP + H(+)</text>
        <dbReference type="Rhea" id="RHEA:19129"/>
        <dbReference type="ChEBI" id="CHEBI:15378"/>
        <dbReference type="ChEBI" id="CHEBI:17748"/>
        <dbReference type="ChEBI" id="CHEBI:30616"/>
        <dbReference type="ChEBI" id="CHEBI:63528"/>
        <dbReference type="ChEBI" id="CHEBI:456216"/>
        <dbReference type="EC" id="2.7.1.21"/>
    </reaction>
</comment>
<evidence type="ECO:0000256" key="13">
    <source>
        <dbReference type="RuleBase" id="RU004165"/>
    </source>
</evidence>
<feature type="binding site" evidence="9">
    <location>
        <position position="180"/>
    </location>
    <ligand>
        <name>Zn(2+)</name>
        <dbReference type="ChEBI" id="CHEBI:29105"/>
    </ligand>
</feature>
<dbReference type="AlphaFoldDB" id="A0A7C4TWA7"/>